<keyword evidence="1" id="KW-0547">Nucleotide-binding</keyword>
<dbReference type="Proteomes" id="UP000295554">
    <property type="component" value="Unassembled WGS sequence"/>
</dbReference>
<dbReference type="InterPro" id="IPR042099">
    <property type="entry name" value="ANL_N_sf"/>
</dbReference>
<dbReference type="PANTHER" id="PTHR43272">
    <property type="entry name" value="LONG-CHAIN-FATTY-ACID--COA LIGASE"/>
    <property type="match status" value="1"/>
</dbReference>
<keyword evidence="5" id="KW-1185">Reference proteome</keyword>
<sequence>MSTVPEKLVLQAAFEREKAHPERIFLTQPVNGEAIDYSWGETMDQARRMAAHINSLGLPANSNIAMISKNCAHFIIAELAIWMAGHCTVALYPTLNAETVRYILDHSEAKLLFVGKLDDWEHMKEGVPEDMPKIALPLAPANDYETWDEVIARNEPISDEPVWPAGQRALICYTSGSTGKPKGVAHSFGSISAPAALQGRVLDINESDRALSYLPLAHVMERALLEAGSIYQGVHVFFAEELDTFLQDLRRARPTVFISVPRLWLKFQSGVFQKFPEKKLNLLLKIPIVNNIVRKKVLDGLGLSSVRIAASGSAPIPADLIRWYDKLGLHIMEGYGMTEDFAYSHMSTEGKRAPGTVGAPAEGVECRISEVGEIEIRSPGLMMGYYKAPELTAEVMTEDGFFKTGDRGVYEDGLLRITGRVKELFKTSKGKYVAPVPLENLLSADGLVEQCCVSGSGRPACYASLQLAEGLREEFDNPAFREKTDAQLEKLLAGVNSQVENYEQLQFLAIVRDQWQVENDFLTPTLKIKRNNIEAAYEPYLDEWYASRKKIIWQD</sequence>
<dbReference type="AlphaFoldDB" id="A0A4R5LNL9"/>
<dbReference type="Pfam" id="PF23562">
    <property type="entry name" value="AMP-binding_C_3"/>
    <property type="match status" value="1"/>
</dbReference>
<dbReference type="EMBL" id="SMSE01000004">
    <property type="protein sequence ID" value="TDG11924.1"/>
    <property type="molecule type" value="Genomic_DNA"/>
</dbReference>
<evidence type="ECO:0000313" key="5">
    <source>
        <dbReference type="Proteomes" id="UP000295554"/>
    </source>
</evidence>
<dbReference type="Pfam" id="PF00501">
    <property type="entry name" value="AMP-binding"/>
    <property type="match status" value="1"/>
</dbReference>
<feature type="domain" description="AMP-dependent synthetase/ligase" evidence="3">
    <location>
        <begin position="16"/>
        <end position="386"/>
    </location>
</feature>
<keyword evidence="2" id="KW-0067">ATP-binding</keyword>
<evidence type="ECO:0000256" key="2">
    <source>
        <dbReference type="ARBA" id="ARBA00022840"/>
    </source>
</evidence>
<dbReference type="GO" id="GO:0016020">
    <property type="term" value="C:membrane"/>
    <property type="evidence" value="ECO:0007669"/>
    <property type="project" value="TreeGrafter"/>
</dbReference>
<protein>
    <submittedName>
        <fullName evidence="4">AMP-binding acetyl-CoA synthetase</fullName>
    </submittedName>
</protein>
<evidence type="ECO:0000256" key="1">
    <source>
        <dbReference type="ARBA" id="ARBA00022741"/>
    </source>
</evidence>
<dbReference type="GO" id="GO:0005524">
    <property type="term" value="F:ATP binding"/>
    <property type="evidence" value="ECO:0007669"/>
    <property type="project" value="UniProtKB-KW"/>
</dbReference>
<dbReference type="SUPFAM" id="SSF56801">
    <property type="entry name" value="Acetyl-CoA synthetase-like"/>
    <property type="match status" value="1"/>
</dbReference>
<proteinExistence type="predicted"/>
<evidence type="ECO:0000313" key="4">
    <source>
        <dbReference type="EMBL" id="TDG11924.1"/>
    </source>
</evidence>
<reference evidence="4 5" key="1">
    <citation type="submission" date="2019-03" db="EMBL/GenBank/DDBJ databases">
        <title>Seongchinamella monodicae gen. nov., sp. nov., a novel member of the Gammaproteobacteria isolated from a tidal mudflat of beach.</title>
        <authorList>
            <person name="Yang H.G."/>
            <person name="Kang J.W."/>
            <person name="Lee S.D."/>
        </authorList>
    </citation>
    <scope>NUCLEOTIDE SEQUENCE [LARGE SCALE GENOMIC DNA]</scope>
    <source>
        <strain evidence="4 5">GH4-78</strain>
    </source>
</reference>
<dbReference type="GO" id="GO:0004467">
    <property type="term" value="F:long-chain fatty acid-CoA ligase activity"/>
    <property type="evidence" value="ECO:0007669"/>
    <property type="project" value="TreeGrafter"/>
</dbReference>
<dbReference type="RefSeq" id="WP_133214638.1">
    <property type="nucleotide sequence ID" value="NZ_SMSE01000004.1"/>
</dbReference>
<dbReference type="InterPro" id="IPR000873">
    <property type="entry name" value="AMP-dep_synth/lig_dom"/>
</dbReference>
<accession>A0A4R5LNL9</accession>
<comment type="caution">
    <text evidence="4">The sequence shown here is derived from an EMBL/GenBank/DDBJ whole genome shotgun (WGS) entry which is preliminary data.</text>
</comment>
<dbReference type="PROSITE" id="PS00455">
    <property type="entry name" value="AMP_BINDING"/>
    <property type="match status" value="1"/>
</dbReference>
<name>A0A4R5LNL9_9GAMM</name>
<organism evidence="4 5">
    <name type="scientific">Seongchinamella unica</name>
    <dbReference type="NCBI Taxonomy" id="2547392"/>
    <lineage>
        <taxon>Bacteria</taxon>
        <taxon>Pseudomonadati</taxon>
        <taxon>Pseudomonadota</taxon>
        <taxon>Gammaproteobacteria</taxon>
        <taxon>Cellvibrionales</taxon>
        <taxon>Halieaceae</taxon>
        <taxon>Seongchinamella</taxon>
    </lineage>
</organism>
<dbReference type="OrthoDB" id="9803968at2"/>
<dbReference type="InterPro" id="IPR020845">
    <property type="entry name" value="AMP-binding_CS"/>
</dbReference>
<gene>
    <name evidence="4" type="ORF">E2F43_16295</name>
</gene>
<evidence type="ECO:0000259" key="3">
    <source>
        <dbReference type="Pfam" id="PF00501"/>
    </source>
</evidence>
<dbReference type="Gene3D" id="3.40.50.12780">
    <property type="entry name" value="N-terminal domain of ligase-like"/>
    <property type="match status" value="1"/>
</dbReference>
<dbReference type="PANTHER" id="PTHR43272:SF33">
    <property type="entry name" value="AMP-BINDING DOMAIN-CONTAINING PROTEIN-RELATED"/>
    <property type="match status" value="1"/>
</dbReference>